<dbReference type="Pfam" id="PF17107">
    <property type="entry name" value="SesA"/>
    <property type="match status" value="1"/>
</dbReference>
<organism evidence="3 4">
    <name type="scientific">Aspergillus granulosus</name>
    <dbReference type="NCBI Taxonomy" id="176169"/>
    <lineage>
        <taxon>Eukaryota</taxon>
        <taxon>Fungi</taxon>
        <taxon>Dikarya</taxon>
        <taxon>Ascomycota</taxon>
        <taxon>Pezizomycotina</taxon>
        <taxon>Eurotiomycetes</taxon>
        <taxon>Eurotiomycetidae</taxon>
        <taxon>Eurotiales</taxon>
        <taxon>Aspergillaceae</taxon>
        <taxon>Aspergillus</taxon>
        <taxon>Aspergillus subgen. Nidulantes</taxon>
    </lineage>
</organism>
<dbReference type="InterPro" id="IPR031352">
    <property type="entry name" value="SesA"/>
</dbReference>
<gene>
    <name evidence="3" type="ORF">BJX63DRAFT_376077</name>
</gene>
<feature type="compositionally biased region" description="Polar residues" evidence="1">
    <location>
        <begin position="188"/>
        <end position="203"/>
    </location>
</feature>
<evidence type="ECO:0000256" key="1">
    <source>
        <dbReference type="SAM" id="MobiDB-lite"/>
    </source>
</evidence>
<proteinExistence type="predicted"/>
<sequence length="221" mass="24051">MASGFEILSLISSTITIIEITIEVYDAIEDLHGLPKAFQQVSDRLPLVKDILVDAKGQAKNTDSSTEATSPKSLLESCEKKAKELQNIFVGIAKESAGGKSVLSAYRSIVLKLGKKSRVETLMNDILKDLGVLAAHNLFQAATQKRVEEVEKARQELEKVPPSLSDSDFDEEPSSVKQTAGRDIYNFSGGSTLEKTDGNNYKAQGNMYIGTVSPEVPEKKT</sequence>
<dbReference type="Proteomes" id="UP001610334">
    <property type="component" value="Unassembled WGS sequence"/>
</dbReference>
<feature type="domain" description="NACHT-NTPase and P-loop NTPases N-terminal" evidence="2">
    <location>
        <begin position="11"/>
        <end position="133"/>
    </location>
</feature>
<accession>A0ABR4I5W4</accession>
<dbReference type="EMBL" id="JBFXLT010000001">
    <property type="protein sequence ID" value="KAL2823016.1"/>
    <property type="molecule type" value="Genomic_DNA"/>
</dbReference>
<reference evidence="3 4" key="1">
    <citation type="submission" date="2024-07" db="EMBL/GenBank/DDBJ databases">
        <title>Section-level genome sequencing and comparative genomics of Aspergillus sections Usti and Cavernicolus.</title>
        <authorList>
            <consortium name="Lawrence Berkeley National Laboratory"/>
            <person name="Nybo J.L."/>
            <person name="Vesth T.C."/>
            <person name="Theobald S."/>
            <person name="Frisvad J.C."/>
            <person name="Larsen T.O."/>
            <person name="Kjaerboelling I."/>
            <person name="Rothschild-Mancinelli K."/>
            <person name="Lyhne E.K."/>
            <person name="Kogle M.E."/>
            <person name="Barry K."/>
            <person name="Clum A."/>
            <person name="Na H."/>
            <person name="Ledsgaard L."/>
            <person name="Lin J."/>
            <person name="Lipzen A."/>
            <person name="Kuo A."/>
            <person name="Riley R."/>
            <person name="Mondo S."/>
            <person name="Labutti K."/>
            <person name="Haridas S."/>
            <person name="Pangalinan J."/>
            <person name="Salamov A.A."/>
            <person name="Simmons B.A."/>
            <person name="Magnuson J.K."/>
            <person name="Chen J."/>
            <person name="Drula E."/>
            <person name="Henrissat B."/>
            <person name="Wiebenga A."/>
            <person name="Lubbers R.J."/>
            <person name="Gomes A.C."/>
            <person name="Makela M.R."/>
            <person name="Stajich J."/>
            <person name="Grigoriev I.V."/>
            <person name="Mortensen U.H."/>
            <person name="De Vries R.P."/>
            <person name="Baker S.E."/>
            <person name="Andersen M.R."/>
        </authorList>
    </citation>
    <scope>NUCLEOTIDE SEQUENCE [LARGE SCALE GENOMIC DNA]</scope>
    <source>
        <strain evidence="3 4">CBS 588.65</strain>
    </source>
</reference>
<evidence type="ECO:0000259" key="2">
    <source>
        <dbReference type="Pfam" id="PF17107"/>
    </source>
</evidence>
<name>A0ABR4I5W4_9EURO</name>
<protein>
    <recommendedName>
        <fullName evidence="2">NACHT-NTPase and P-loop NTPases N-terminal domain-containing protein</fullName>
    </recommendedName>
</protein>
<evidence type="ECO:0000313" key="3">
    <source>
        <dbReference type="EMBL" id="KAL2823016.1"/>
    </source>
</evidence>
<feature type="region of interest" description="Disordered" evidence="1">
    <location>
        <begin position="152"/>
        <end position="206"/>
    </location>
</feature>
<keyword evidence="4" id="KW-1185">Reference proteome</keyword>
<evidence type="ECO:0000313" key="4">
    <source>
        <dbReference type="Proteomes" id="UP001610334"/>
    </source>
</evidence>
<comment type="caution">
    <text evidence="3">The sequence shown here is derived from an EMBL/GenBank/DDBJ whole genome shotgun (WGS) entry which is preliminary data.</text>
</comment>